<sequence length="444" mass="47262">MFHFLSFLPICPRRGSSLGIHGGPPATLPPQATPLPRPLPFSPDGSATSVPPPTPNAATTSSSSTAATCGFRHSYLERSGGERIRSKASSSAAMSGRSGAGRRRAWRRADQGVIERGGCRRIRGKRHRVWRLRADSGSTSSSEAVVPSSSDEAAAAPMPASLANLPVDLIVPFVVSVIMPLSPPLPSPPEEQWASTEWATMASSTATRRREGKLDGYGGMTSSRARRVVWRHRALSNAVPQASFAERGTRAFCGETRLLTKPLGLTRLHSCLQQQSDVCVDAKEGDVDEAPALEQASGARHWGRAAAVAGASVGLVGQAGVRGYATGLGGGGGRLRRGARLSVEVWKEILKQSRSKRRARWRGSPAATRARAGGVEARARGGASPEVAPVAVACRTTKERKRESPNPNGREHENILGTEEHPEIGACHWTWRNHLVALASTLSY</sequence>
<feature type="compositionally biased region" description="Pro residues" evidence="1">
    <location>
        <begin position="26"/>
        <end position="41"/>
    </location>
</feature>
<feature type="region of interest" description="Disordered" evidence="1">
    <location>
        <begin position="80"/>
        <end position="109"/>
    </location>
</feature>
<feature type="compositionally biased region" description="Low complexity" evidence="1">
    <location>
        <begin position="87"/>
        <end position="97"/>
    </location>
</feature>
<feature type="region of interest" description="Disordered" evidence="1">
    <location>
        <begin position="21"/>
        <end position="65"/>
    </location>
</feature>
<keyword evidence="3" id="KW-1185">Reference proteome</keyword>
<reference evidence="2 3" key="1">
    <citation type="submission" date="2019-11" db="EMBL/GenBank/DDBJ databases">
        <title>Whole genome sequence of Oryza granulata.</title>
        <authorList>
            <person name="Li W."/>
        </authorList>
    </citation>
    <scope>NUCLEOTIDE SEQUENCE [LARGE SCALE GENOMIC DNA]</scope>
    <source>
        <strain evidence="3">cv. Menghai</strain>
        <tissue evidence="2">Leaf</tissue>
    </source>
</reference>
<comment type="caution">
    <text evidence="2">The sequence shown here is derived from an EMBL/GenBank/DDBJ whole genome shotgun (WGS) entry which is preliminary data.</text>
</comment>
<organism evidence="2 3">
    <name type="scientific">Oryza meyeriana var. granulata</name>
    <dbReference type="NCBI Taxonomy" id="110450"/>
    <lineage>
        <taxon>Eukaryota</taxon>
        <taxon>Viridiplantae</taxon>
        <taxon>Streptophyta</taxon>
        <taxon>Embryophyta</taxon>
        <taxon>Tracheophyta</taxon>
        <taxon>Spermatophyta</taxon>
        <taxon>Magnoliopsida</taxon>
        <taxon>Liliopsida</taxon>
        <taxon>Poales</taxon>
        <taxon>Poaceae</taxon>
        <taxon>BOP clade</taxon>
        <taxon>Oryzoideae</taxon>
        <taxon>Oryzeae</taxon>
        <taxon>Oryzinae</taxon>
        <taxon>Oryza</taxon>
        <taxon>Oryza meyeriana</taxon>
    </lineage>
</organism>
<proteinExistence type="predicted"/>
<evidence type="ECO:0000313" key="3">
    <source>
        <dbReference type="Proteomes" id="UP000479710"/>
    </source>
</evidence>
<protein>
    <submittedName>
        <fullName evidence="2">Uncharacterized protein</fullName>
    </submittedName>
</protein>
<feature type="compositionally biased region" description="Basic and acidic residues" evidence="1">
    <location>
        <begin position="396"/>
        <end position="417"/>
    </location>
</feature>
<feature type="region of interest" description="Disordered" evidence="1">
    <location>
        <begin position="356"/>
        <end position="417"/>
    </location>
</feature>
<accession>A0A6G1DYL8</accession>
<evidence type="ECO:0000313" key="2">
    <source>
        <dbReference type="EMBL" id="KAF0917599.1"/>
    </source>
</evidence>
<dbReference type="AlphaFoldDB" id="A0A6G1DYL8"/>
<dbReference type="EMBL" id="SPHZ02000005">
    <property type="protein sequence ID" value="KAF0917599.1"/>
    <property type="molecule type" value="Genomic_DNA"/>
</dbReference>
<feature type="compositionally biased region" description="Low complexity" evidence="1">
    <location>
        <begin position="366"/>
        <end position="383"/>
    </location>
</feature>
<gene>
    <name evidence="2" type="ORF">E2562_020970</name>
</gene>
<feature type="compositionally biased region" description="Low complexity" evidence="1">
    <location>
        <begin position="56"/>
        <end position="65"/>
    </location>
</feature>
<evidence type="ECO:0000256" key="1">
    <source>
        <dbReference type="SAM" id="MobiDB-lite"/>
    </source>
</evidence>
<name>A0A6G1DYL8_9ORYZ</name>
<dbReference type="Proteomes" id="UP000479710">
    <property type="component" value="Unassembled WGS sequence"/>
</dbReference>